<dbReference type="EMBL" id="LAZR01003084">
    <property type="protein sequence ID" value="KKN22194.1"/>
    <property type="molecule type" value="Genomic_DNA"/>
</dbReference>
<accession>A0A0F9NWI2</accession>
<dbReference type="AlphaFoldDB" id="A0A0F9NWI2"/>
<sequence>VKLYSEHDVHVKEIFPGKRRLAGVGAGGFKYALKPAGPVVGEVGTGFTEETRRLMHEQPEEFIGRIAKIRAQEQFPSGAYRAPGFLALHEDYPGTQKAAQAFGRIAEVMGGQDVPQLQIGPEAMAAGYPSVYAKFAPPLFTGLDPYLRQVMTRMPGLAKAIKRRGAILTSPNLPPAVLAHEMGHATGFGASKPYSGFIGLSRLLGGTSPAEVLGAGKGTGLDLPLGTTTLGALAGRAAKSPKVAGLAALLLSAPWLLDEIRASFRARRALKQLGGWDPAAKKTLTRGFTSYLPGVAASTGLAMLLAKLLTKRASKQSMKKEAITPEEAAAAQQQAGVMLAPTTAEELAKTLATSAASVPILSTGFGGLRVLGRGLRHPLTPLAIGGAGGITGALGRQWTLKNILRGPKFLYSPAAAGLSGALEGFTTLTGALKDPEYMAKRIGLASAAAKQLRHMGRGAALRAQEAYTGRFGALKGVAMTPIHALMNPISTVAAFSQALKRVLSREKSAAVLGPMIEKLTNGRGDTLADLVKTAAMFAPETPPALSPELATEIGIKPKLPLADRLRALIFGIKPSELKSLQLGAGGMARMIEKIRGFLPAAA</sequence>
<evidence type="ECO:0000313" key="1">
    <source>
        <dbReference type="EMBL" id="KKN22194.1"/>
    </source>
</evidence>
<feature type="non-terminal residue" evidence="1">
    <location>
        <position position="1"/>
    </location>
</feature>
<reference evidence="1" key="1">
    <citation type="journal article" date="2015" name="Nature">
        <title>Complex archaea that bridge the gap between prokaryotes and eukaryotes.</title>
        <authorList>
            <person name="Spang A."/>
            <person name="Saw J.H."/>
            <person name="Jorgensen S.L."/>
            <person name="Zaremba-Niedzwiedzka K."/>
            <person name="Martijn J."/>
            <person name="Lind A.E."/>
            <person name="van Eijk R."/>
            <person name="Schleper C."/>
            <person name="Guy L."/>
            <person name="Ettema T.J."/>
        </authorList>
    </citation>
    <scope>NUCLEOTIDE SEQUENCE</scope>
</reference>
<name>A0A0F9NWI2_9ZZZZ</name>
<organism evidence="1">
    <name type="scientific">marine sediment metagenome</name>
    <dbReference type="NCBI Taxonomy" id="412755"/>
    <lineage>
        <taxon>unclassified sequences</taxon>
        <taxon>metagenomes</taxon>
        <taxon>ecological metagenomes</taxon>
    </lineage>
</organism>
<proteinExistence type="predicted"/>
<dbReference type="InterPro" id="IPR012340">
    <property type="entry name" value="NA-bd_OB-fold"/>
</dbReference>
<dbReference type="Gene3D" id="2.40.50.140">
    <property type="entry name" value="Nucleic acid-binding proteins"/>
    <property type="match status" value="1"/>
</dbReference>
<gene>
    <name evidence="1" type="ORF">LCGC14_0917680</name>
</gene>
<comment type="caution">
    <text evidence="1">The sequence shown here is derived from an EMBL/GenBank/DDBJ whole genome shotgun (WGS) entry which is preliminary data.</text>
</comment>
<protein>
    <submittedName>
        <fullName evidence="1">Uncharacterized protein</fullName>
    </submittedName>
</protein>